<gene>
    <name evidence="10" type="ORF">JXQ802_LOCUS12633</name>
    <name evidence="9" type="ORF">PYM288_LOCUS11585</name>
</gene>
<keyword evidence="7 8" id="KW-0539">Nucleus</keyword>
<dbReference type="AlphaFoldDB" id="A0A814ENF0"/>
<dbReference type="InterPro" id="IPR005225">
    <property type="entry name" value="Small_GTP-bd"/>
</dbReference>
<dbReference type="GO" id="GO:0000054">
    <property type="term" value="P:ribosomal subunit export from nucleus"/>
    <property type="evidence" value="ECO:0007669"/>
    <property type="project" value="TreeGrafter"/>
</dbReference>
<evidence type="ECO:0000256" key="8">
    <source>
        <dbReference type="RuleBase" id="RU363057"/>
    </source>
</evidence>
<dbReference type="InterPro" id="IPR027417">
    <property type="entry name" value="P-loop_NTPase"/>
</dbReference>
<sequence>MASNQQYVPEFKLVLVGDGGVGKTTFVKRHMTGEFEKRYDATIGVEVRSLPFHTNLGKIIFNVWDTAGQEKFGGLRDGYYIGGQCAIIMFDVTSRITYRNVPNWHKDLIRVCENIPIVLCGNKVDIKDRKIKARSIVFHRQNNLQYYDISARSNYNFEKPFLWLARKLVGNPDLHFVAEIPVMPPEIQIDQETIDYWKQNTEGPAIVADLPDDDEDL</sequence>
<evidence type="ECO:0000256" key="2">
    <source>
        <dbReference type="ARBA" id="ARBA00008028"/>
    </source>
</evidence>
<dbReference type="GO" id="GO:0005634">
    <property type="term" value="C:nucleus"/>
    <property type="evidence" value="ECO:0007669"/>
    <property type="project" value="UniProtKB-SubCell"/>
</dbReference>
<dbReference type="Pfam" id="PF00071">
    <property type="entry name" value="Ras"/>
    <property type="match status" value="1"/>
</dbReference>
<evidence type="ECO:0000256" key="1">
    <source>
        <dbReference type="ARBA" id="ARBA00004123"/>
    </source>
</evidence>
<reference evidence="10" key="1">
    <citation type="submission" date="2021-02" db="EMBL/GenBank/DDBJ databases">
        <authorList>
            <person name="Nowell W R."/>
        </authorList>
    </citation>
    <scope>NUCLEOTIDE SEQUENCE</scope>
</reference>
<dbReference type="PROSITE" id="PS51419">
    <property type="entry name" value="RAB"/>
    <property type="match status" value="1"/>
</dbReference>
<comment type="caution">
    <text evidence="10">The sequence shown here is derived from an EMBL/GenBank/DDBJ whole genome shotgun (WGS) entry which is preliminary data.</text>
</comment>
<comment type="similarity">
    <text evidence="2 8">Belongs to the small GTPase superfamily. Ran family.</text>
</comment>
<dbReference type="SMART" id="SM00173">
    <property type="entry name" value="RAS"/>
    <property type="match status" value="1"/>
</dbReference>
<evidence type="ECO:0000256" key="6">
    <source>
        <dbReference type="ARBA" id="ARBA00023134"/>
    </source>
</evidence>
<dbReference type="PRINTS" id="PR00627">
    <property type="entry name" value="GTPRANTC4"/>
</dbReference>
<keyword evidence="6 8" id="KW-0342">GTP-binding</keyword>
<keyword evidence="5 8" id="KW-0653">Protein transport</keyword>
<dbReference type="PROSITE" id="PS51421">
    <property type="entry name" value="RAS"/>
    <property type="match status" value="1"/>
</dbReference>
<dbReference type="InterPro" id="IPR001806">
    <property type="entry name" value="Small_GTPase"/>
</dbReference>
<dbReference type="PANTHER" id="PTHR24071:SF0">
    <property type="entry name" value="GTP-BINDING NUCLEAR PROTEIN RAN"/>
    <property type="match status" value="1"/>
</dbReference>
<evidence type="ECO:0000313" key="11">
    <source>
        <dbReference type="Proteomes" id="UP000663870"/>
    </source>
</evidence>
<evidence type="ECO:0000313" key="10">
    <source>
        <dbReference type="EMBL" id="CAF0970359.1"/>
    </source>
</evidence>
<dbReference type="NCBIfam" id="TIGR00231">
    <property type="entry name" value="small_GTP"/>
    <property type="match status" value="1"/>
</dbReference>
<evidence type="ECO:0000256" key="7">
    <source>
        <dbReference type="ARBA" id="ARBA00023242"/>
    </source>
</evidence>
<keyword evidence="11" id="KW-1185">Reference proteome</keyword>
<dbReference type="SUPFAM" id="SSF52540">
    <property type="entry name" value="P-loop containing nucleoside triphosphate hydrolases"/>
    <property type="match status" value="1"/>
</dbReference>
<protein>
    <recommendedName>
        <fullName evidence="8">GTP-binding nuclear protein</fullName>
    </recommendedName>
</protein>
<organism evidence="10 11">
    <name type="scientific">Rotaria sordida</name>
    <dbReference type="NCBI Taxonomy" id="392033"/>
    <lineage>
        <taxon>Eukaryota</taxon>
        <taxon>Metazoa</taxon>
        <taxon>Spiralia</taxon>
        <taxon>Gnathifera</taxon>
        <taxon>Rotifera</taxon>
        <taxon>Eurotatoria</taxon>
        <taxon>Bdelloidea</taxon>
        <taxon>Philodinida</taxon>
        <taxon>Philodinidae</taxon>
        <taxon>Rotaria</taxon>
    </lineage>
</organism>
<comment type="function">
    <text evidence="8">GTP-binding protein involved in nucleocytoplasmic transport. Required for the import of protein into the nucleus and also for RNA export. Involved in chromatin condensation and control of cell cycle.</text>
</comment>
<dbReference type="GO" id="GO:0005737">
    <property type="term" value="C:cytoplasm"/>
    <property type="evidence" value="ECO:0007669"/>
    <property type="project" value="TreeGrafter"/>
</dbReference>
<dbReference type="GO" id="GO:0006606">
    <property type="term" value="P:protein import into nucleus"/>
    <property type="evidence" value="ECO:0007669"/>
    <property type="project" value="TreeGrafter"/>
</dbReference>
<name>A0A814ENF0_9BILA</name>
<evidence type="ECO:0000256" key="3">
    <source>
        <dbReference type="ARBA" id="ARBA00022448"/>
    </source>
</evidence>
<accession>A0A814ENF0</accession>
<dbReference type="SMART" id="SM00175">
    <property type="entry name" value="RAB"/>
    <property type="match status" value="1"/>
</dbReference>
<dbReference type="EMBL" id="CAJNOL010000262">
    <property type="protein sequence ID" value="CAF0970359.1"/>
    <property type="molecule type" value="Genomic_DNA"/>
</dbReference>
<evidence type="ECO:0000256" key="4">
    <source>
        <dbReference type="ARBA" id="ARBA00022741"/>
    </source>
</evidence>
<dbReference type="GO" id="GO:0005525">
    <property type="term" value="F:GTP binding"/>
    <property type="evidence" value="ECO:0007669"/>
    <property type="project" value="UniProtKB-KW"/>
</dbReference>
<dbReference type="EMBL" id="CAJNOH010000198">
    <property type="protein sequence ID" value="CAF0940956.1"/>
    <property type="molecule type" value="Genomic_DNA"/>
</dbReference>
<dbReference type="SMART" id="SM00176">
    <property type="entry name" value="RAN"/>
    <property type="match status" value="1"/>
</dbReference>
<dbReference type="Gene3D" id="3.40.50.300">
    <property type="entry name" value="P-loop containing nucleotide triphosphate hydrolases"/>
    <property type="match status" value="1"/>
</dbReference>
<dbReference type="SMART" id="SM00174">
    <property type="entry name" value="RHO"/>
    <property type="match status" value="1"/>
</dbReference>
<keyword evidence="3 8" id="KW-0813">Transport</keyword>
<dbReference type="PANTHER" id="PTHR24071">
    <property type="entry name" value="RAN GTPASE"/>
    <property type="match status" value="1"/>
</dbReference>
<dbReference type="GO" id="GO:0003924">
    <property type="term" value="F:GTPase activity"/>
    <property type="evidence" value="ECO:0007669"/>
    <property type="project" value="InterPro"/>
</dbReference>
<dbReference type="InterPro" id="IPR002041">
    <property type="entry name" value="Ran_GTPase"/>
</dbReference>
<dbReference type="CDD" id="cd00877">
    <property type="entry name" value="Ran"/>
    <property type="match status" value="1"/>
</dbReference>
<comment type="subcellular location">
    <subcellularLocation>
        <location evidence="1 8">Nucleus</location>
    </subcellularLocation>
</comment>
<evidence type="ECO:0000256" key="5">
    <source>
        <dbReference type="ARBA" id="ARBA00022927"/>
    </source>
</evidence>
<evidence type="ECO:0000313" key="9">
    <source>
        <dbReference type="EMBL" id="CAF0940956.1"/>
    </source>
</evidence>
<proteinExistence type="inferred from homology"/>
<keyword evidence="4 8" id="KW-0547">Nucleotide-binding</keyword>
<dbReference type="PROSITE" id="PS51418">
    <property type="entry name" value="RAN"/>
    <property type="match status" value="1"/>
</dbReference>
<dbReference type="Proteomes" id="UP000663854">
    <property type="component" value="Unassembled WGS sequence"/>
</dbReference>
<dbReference type="FunFam" id="3.40.50.300:FF:000369">
    <property type="entry name" value="GTP-binding nuclear protein"/>
    <property type="match status" value="1"/>
</dbReference>
<dbReference type="Proteomes" id="UP000663870">
    <property type="component" value="Unassembled WGS sequence"/>
</dbReference>